<dbReference type="Gene3D" id="3.40.50.620">
    <property type="entry name" value="HUPs"/>
    <property type="match status" value="1"/>
</dbReference>
<keyword evidence="4 8" id="KW-0819">tRNA processing</keyword>
<organism evidence="10 11">
    <name type="scientific">Peptostreptococcus porci</name>
    <dbReference type="NCBI Taxonomy" id="2652282"/>
    <lineage>
        <taxon>Bacteria</taxon>
        <taxon>Bacillati</taxon>
        <taxon>Bacillota</taxon>
        <taxon>Clostridia</taxon>
        <taxon>Peptostreptococcales</taxon>
        <taxon>Peptostreptococcaceae</taxon>
        <taxon>Peptostreptococcus</taxon>
    </lineage>
</organism>
<evidence type="ECO:0000256" key="6">
    <source>
        <dbReference type="ARBA" id="ARBA00022840"/>
    </source>
</evidence>
<gene>
    <name evidence="8 10" type="primary">tilS</name>
    <name evidence="10" type="ORF">FYJ71_07325</name>
</gene>
<evidence type="ECO:0000256" key="3">
    <source>
        <dbReference type="ARBA" id="ARBA00022598"/>
    </source>
</evidence>
<dbReference type="InterPro" id="IPR012796">
    <property type="entry name" value="Lysidine-tRNA-synth_C"/>
</dbReference>
<name>A0A6N7XDL5_9FIRM</name>
<evidence type="ECO:0000256" key="4">
    <source>
        <dbReference type="ARBA" id="ARBA00022694"/>
    </source>
</evidence>
<comment type="catalytic activity">
    <reaction evidence="7 8">
        <text>cytidine(34) in tRNA(Ile2) + L-lysine + ATP = lysidine(34) in tRNA(Ile2) + AMP + diphosphate + H(+)</text>
        <dbReference type="Rhea" id="RHEA:43744"/>
        <dbReference type="Rhea" id="RHEA-COMP:10625"/>
        <dbReference type="Rhea" id="RHEA-COMP:10670"/>
        <dbReference type="ChEBI" id="CHEBI:15378"/>
        <dbReference type="ChEBI" id="CHEBI:30616"/>
        <dbReference type="ChEBI" id="CHEBI:32551"/>
        <dbReference type="ChEBI" id="CHEBI:33019"/>
        <dbReference type="ChEBI" id="CHEBI:82748"/>
        <dbReference type="ChEBI" id="CHEBI:83665"/>
        <dbReference type="ChEBI" id="CHEBI:456215"/>
        <dbReference type="EC" id="6.3.4.19"/>
    </reaction>
</comment>
<sequence length="459" mass="52887">MVFDSVLKTIAEKNLIETGDKIVVAVSGGPDSVCLLHILHRLSNQMDISLFVAHLNHQIRGLEAHLDSLYVMKLCDSLNIPCFIKSIDVPKYCEDNKVGLEDGARMQRYKMFNEIKAKVGANKVAIGHNKNDQVETVLMRIMRGTGLQGLRGIEYKRNDGIIRPILDLNRKDIEKYCVEHELYPRIDKTNLESIYSRNKIRLELIPYIQKEFNENFIDSAIRMVQNLRSDSDYILNEVDKEYSELARAYEDGVYLFVEKFNTLHNAIKSRLVIRGIRDLVGDVNGIEKKHIDEVLEMSKDDKLNKKINLPRGIFVYRKQGYILLSKSILEDSNIEYEYTIEPGKDVFISELGKTFKSEIVSLENFNSDELKKGLQFLDLGKIKSSIRLRNRRQGDKIRLSGGTKKIKELFIGLKIPRENRDKVPILVDGDSVVAVCDYRMSIDYKIEEKTEKVLMFTLE</sequence>
<evidence type="ECO:0000256" key="8">
    <source>
        <dbReference type="HAMAP-Rule" id="MF_01161"/>
    </source>
</evidence>
<dbReference type="CDD" id="cd01992">
    <property type="entry name" value="TilS_N"/>
    <property type="match status" value="1"/>
</dbReference>
<evidence type="ECO:0000256" key="5">
    <source>
        <dbReference type="ARBA" id="ARBA00022741"/>
    </source>
</evidence>
<dbReference type="Pfam" id="PF01171">
    <property type="entry name" value="ATP_bind_3"/>
    <property type="match status" value="1"/>
</dbReference>
<dbReference type="GO" id="GO:0032267">
    <property type="term" value="F:tRNA(Ile)-lysidine synthase activity"/>
    <property type="evidence" value="ECO:0007669"/>
    <property type="project" value="UniProtKB-EC"/>
</dbReference>
<comment type="caution">
    <text evidence="10">The sequence shown here is derived from an EMBL/GenBank/DDBJ whole genome shotgun (WGS) entry which is preliminary data.</text>
</comment>
<dbReference type="InterPro" id="IPR011063">
    <property type="entry name" value="TilS/TtcA_N"/>
</dbReference>
<dbReference type="GO" id="GO:0006400">
    <property type="term" value="P:tRNA modification"/>
    <property type="evidence" value="ECO:0007669"/>
    <property type="project" value="UniProtKB-UniRule"/>
</dbReference>
<dbReference type="RefSeq" id="WP_154538180.1">
    <property type="nucleotide sequence ID" value="NZ_VUNE01000004.1"/>
</dbReference>
<accession>A0A6N7XDL5</accession>
<keyword evidence="3 8" id="KW-0436">Ligase</keyword>
<feature type="domain" description="Lysidine-tRNA(Ile) synthetase C-terminal" evidence="9">
    <location>
        <begin position="386"/>
        <end position="456"/>
    </location>
</feature>
<comment type="similarity">
    <text evidence="8">Belongs to the tRNA(Ile)-lysidine synthase family.</text>
</comment>
<dbReference type="NCBIfam" id="TIGR02432">
    <property type="entry name" value="lysidine_TilS_N"/>
    <property type="match status" value="1"/>
</dbReference>
<evidence type="ECO:0000256" key="2">
    <source>
        <dbReference type="ARBA" id="ARBA00022490"/>
    </source>
</evidence>
<keyword evidence="2 8" id="KW-0963">Cytoplasm</keyword>
<dbReference type="InterPro" id="IPR012795">
    <property type="entry name" value="tRNA_Ile_lys_synt_N"/>
</dbReference>
<comment type="domain">
    <text evidence="8">The N-terminal region contains the highly conserved SGGXDS motif, predicted to be a P-loop motif involved in ATP binding.</text>
</comment>
<proteinExistence type="inferred from homology"/>
<dbReference type="SMART" id="SM00977">
    <property type="entry name" value="TilS_C"/>
    <property type="match status" value="1"/>
</dbReference>
<dbReference type="NCBIfam" id="TIGR02433">
    <property type="entry name" value="lysidine_TilS_C"/>
    <property type="match status" value="1"/>
</dbReference>
<reference evidence="10 11" key="1">
    <citation type="submission" date="2019-08" db="EMBL/GenBank/DDBJ databases">
        <title>In-depth cultivation of the pig gut microbiome towards novel bacterial diversity and tailored functional studies.</title>
        <authorList>
            <person name="Wylensek D."/>
            <person name="Hitch T.C.A."/>
            <person name="Clavel T."/>
        </authorList>
    </citation>
    <scope>NUCLEOTIDE SEQUENCE [LARGE SCALE GENOMIC DNA]</scope>
    <source>
        <strain evidence="10 11">WCA-SAB-591-4A-A</strain>
    </source>
</reference>
<dbReference type="SUPFAM" id="SSF56037">
    <property type="entry name" value="PheT/TilS domain"/>
    <property type="match status" value="1"/>
</dbReference>
<keyword evidence="6 8" id="KW-0067">ATP-binding</keyword>
<dbReference type="Gene3D" id="1.20.59.20">
    <property type="match status" value="1"/>
</dbReference>
<evidence type="ECO:0000313" key="10">
    <source>
        <dbReference type="EMBL" id="MST62776.1"/>
    </source>
</evidence>
<dbReference type="PANTHER" id="PTHR43033:SF1">
    <property type="entry name" value="TRNA(ILE)-LYSIDINE SYNTHASE-RELATED"/>
    <property type="match status" value="1"/>
</dbReference>
<keyword evidence="5 8" id="KW-0547">Nucleotide-binding</keyword>
<evidence type="ECO:0000259" key="9">
    <source>
        <dbReference type="SMART" id="SM00977"/>
    </source>
</evidence>
<dbReference type="EC" id="6.3.4.19" evidence="8"/>
<dbReference type="SUPFAM" id="SSF82829">
    <property type="entry name" value="MesJ substrate recognition domain-like"/>
    <property type="match status" value="1"/>
</dbReference>
<evidence type="ECO:0000256" key="7">
    <source>
        <dbReference type="ARBA" id="ARBA00048539"/>
    </source>
</evidence>
<comment type="function">
    <text evidence="8">Ligates lysine onto the cytidine present at position 34 of the AUA codon-specific tRNA(Ile) that contains the anticodon CAU, in an ATP-dependent manner. Cytidine is converted to lysidine, thus changing the amino acid specificity of the tRNA from methionine to isoleucine.</text>
</comment>
<dbReference type="EMBL" id="VUNE01000004">
    <property type="protein sequence ID" value="MST62776.1"/>
    <property type="molecule type" value="Genomic_DNA"/>
</dbReference>
<dbReference type="AlphaFoldDB" id="A0A6N7XDL5"/>
<dbReference type="InterPro" id="IPR012094">
    <property type="entry name" value="tRNA_Ile_lys_synt"/>
</dbReference>
<dbReference type="InterPro" id="IPR014729">
    <property type="entry name" value="Rossmann-like_a/b/a_fold"/>
</dbReference>
<protein>
    <recommendedName>
        <fullName evidence="8">tRNA(Ile)-lysidine synthase</fullName>
        <ecNumber evidence="8">6.3.4.19</ecNumber>
    </recommendedName>
    <alternativeName>
        <fullName evidence="8">tRNA(Ile)-2-lysyl-cytidine synthase</fullName>
    </alternativeName>
    <alternativeName>
        <fullName evidence="8">tRNA(Ile)-lysidine synthetase</fullName>
    </alternativeName>
</protein>
<dbReference type="HAMAP" id="MF_01161">
    <property type="entry name" value="tRNA_Ile_lys_synt"/>
    <property type="match status" value="1"/>
</dbReference>
<comment type="subcellular location">
    <subcellularLocation>
        <location evidence="1 8">Cytoplasm</location>
    </subcellularLocation>
</comment>
<dbReference type="SUPFAM" id="SSF52402">
    <property type="entry name" value="Adenine nucleotide alpha hydrolases-like"/>
    <property type="match status" value="1"/>
</dbReference>
<dbReference type="GO" id="GO:0005737">
    <property type="term" value="C:cytoplasm"/>
    <property type="evidence" value="ECO:0007669"/>
    <property type="project" value="UniProtKB-SubCell"/>
</dbReference>
<evidence type="ECO:0000313" key="11">
    <source>
        <dbReference type="Proteomes" id="UP000440713"/>
    </source>
</evidence>
<dbReference type="Pfam" id="PF11734">
    <property type="entry name" value="TilS_C"/>
    <property type="match status" value="1"/>
</dbReference>
<feature type="binding site" evidence="8">
    <location>
        <begin position="27"/>
        <end position="32"/>
    </location>
    <ligand>
        <name>ATP</name>
        <dbReference type="ChEBI" id="CHEBI:30616"/>
    </ligand>
</feature>
<dbReference type="Proteomes" id="UP000440713">
    <property type="component" value="Unassembled WGS sequence"/>
</dbReference>
<dbReference type="GO" id="GO:0005524">
    <property type="term" value="F:ATP binding"/>
    <property type="evidence" value="ECO:0007669"/>
    <property type="project" value="UniProtKB-UniRule"/>
</dbReference>
<keyword evidence="11" id="KW-1185">Reference proteome</keyword>
<evidence type="ECO:0000256" key="1">
    <source>
        <dbReference type="ARBA" id="ARBA00004496"/>
    </source>
</evidence>
<dbReference type="PANTHER" id="PTHR43033">
    <property type="entry name" value="TRNA(ILE)-LYSIDINE SYNTHASE-RELATED"/>
    <property type="match status" value="1"/>
</dbReference>